<sequence length="74" mass="8092">MSSNERPGNKCGEMTHDEATRRLMRPRRPCVVKGMVQGSILTEGELDDELTSQLKPLALCLGKHNNLSDSNGPA</sequence>
<name>A0A4C1XPP4_EUMVA</name>
<evidence type="ECO:0000313" key="2">
    <source>
        <dbReference type="Proteomes" id="UP000299102"/>
    </source>
</evidence>
<evidence type="ECO:0000313" key="1">
    <source>
        <dbReference type="EMBL" id="GBP64189.1"/>
    </source>
</evidence>
<dbReference type="EMBL" id="BGZK01000890">
    <property type="protein sequence ID" value="GBP64189.1"/>
    <property type="molecule type" value="Genomic_DNA"/>
</dbReference>
<accession>A0A4C1XPP4</accession>
<protein>
    <submittedName>
        <fullName evidence="1">Uncharacterized protein</fullName>
    </submittedName>
</protein>
<reference evidence="1 2" key="1">
    <citation type="journal article" date="2019" name="Commun. Biol.">
        <title>The bagworm genome reveals a unique fibroin gene that provides high tensile strength.</title>
        <authorList>
            <person name="Kono N."/>
            <person name="Nakamura H."/>
            <person name="Ohtoshi R."/>
            <person name="Tomita M."/>
            <person name="Numata K."/>
            <person name="Arakawa K."/>
        </authorList>
    </citation>
    <scope>NUCLEOTIDE SEQUENCE [LARGE SCALE GENOMIC DNA]</scope>
</reference>
<comment type="caution">
    <text evidence="1">The sequence shown here is derived from an EMBL/GenBank/DDBJ whole genome shotgun (WGS) entry which is preliminary data.</text>
</comment>
<organism evidence="1 2">
    <name type="scientific">Eumeta variegata</name>
    <name type="common">Bagworm moth</name>
    <name type="synonym">Eumeta japonica</name>
    <dbReference type="NCBI Taxonomy" id="151549"/>
    <lineage>
        <taxon>Eukaryota</taxon>
        <taxon>Metazoa</taxon>
        <taxon>Ecdysozoa</taxon>
        <taxon>Arthropoda</taxon>
        <taxon>Hexapoda</taxon>
        <taxon>Insecta</taxon>
        <taxon>Pterygota</taxon>
        <taxon>Neoptera</taxon>
        <taxon>Endopterygota</taxon>
        <taxon>Lepidoptera</taxon>
        <taxon>Glossata</taxon>
        <taxon>Ditrysia</taxon>
        <taxon>Tineoidea</taxon>
        <taxon>Psychidae</taxon>
        <taxon>Oiketicinae</taxon>
        <taxon>Eumeta</taxon>
    </lineage>
</organism>
<dbReference type="AlphaFoldDB" id="A0A4C1XPP4"/>
<keyword evidence="2" id="KW-1185">Reference proteome</keyword>
<dbReference type="Proteomes" id="UP000299102">
    <property type="component" value="Unassembled WGS sequence"/>
</dbReference>
<gene>
    <name evidence="1" type="ORF">EVAR_35578_1</name>
</gene>
<proteinExistence type="predicted"/>